<evidence type="ECO:0008006" key="4">
    <source>
        <dbReference type="Google" id="ProtNLM"/>
    </source>
</evidence>
<evidence type="ECO:0000313" key="2">
    <source>
        <dbReference type="EMBL" id="KGM33272.1"/>
    </source>
</evidence>
<dbReference type="Proteomes" id="UP000029995">
    <property type="component" value="Unassembled WGS sequence"/>
</dbReference>
<feature type="non-terminal residue" evidence="2">
    <location>
        <position position="172"/>
    </location>
</feature>
<protein>
    <recommendedName>
        <fullName evidence="4">Terminase small subunit</fullName>
    </recommendedName>
</protein>
<name>A0A0A0D8G9_9PROT</name>
<dbReference type="RefSeq" id="WP_034839646.1">
    <property type="nucleotide sequence ID" value="NZ_JANX01000203.1"/>
</dbReference>
<sequence length="172" mass="18340">MAALSESDDYLAECFVRHGNGYRAAREAGFSKRGGRRLQEPDVLAACLVKAIRILEAGQSLDKRAQRRLRELGRACLLKGRSEHGIDGLPPVEEAYRQFRLLLGLDREPGGEGGATPSPSQACGSSLSPGEREGAARSDSPLLGEREGPGGEAYGRVRGRAASPEGLVPRTT</sequence>
<gene>
    <name evidence="2" type="ORF">P409_16765</name>
</gene>
<reference evidence="2 3" key="1">
    <citation type="submission" date="2014-01" db="EMBL/GenBank/DDBJ databases">
        <title>Genome sequence determination for a cystic fibrosis isolate, Inquilinus limosus.</title>
        <authorList>
            <person name="Pino M."/>
            <person name="Di Conza J."/>
            <person name="Gutkind G."/>
        </authorList>
    </citation>
    <scope>NUCLEOTIDE SEQUENCE [LARGE SCALE GENOMIC DNA]</scope>
    <source>
        <strain evidence="2 3">MP06</strain>
    </source>
</reference>
<feature type="compositionally biased region" description="Polar residues" evidence="1">
    <location>
        <begin position="117"/>
        <end position="128"/>
    </location>
</feature>
<feature type="region of interest" description="Disordered" evidence="1">
    <location>
        <begin position="107"/>
        <end position="172"/>
    </location>
</feature>
<proteinExistence type="predicted"/>
<comment type="caution">
    <text evidence="2">The sequence shown here is derived from an EMBL/GenBank/DDBJ whole genome shotgun (WGS) entry which is preliminary data.</text>
</comment>
<accession>A0A0A0D8G9</accession>
<organism evidence="2 3">
    <name type="scientific">Inquilinus limosus MP06</name>
    <dbReference type="NCBI Taxonomy" id="1398085"/>
    <lineage>
        <taxon>Bacteria</taxon>
        <taxon>Pseudomonadati</taxon>
        <taxon>Pseudomonadota</taxon>
        <taxon>Alphaproteobacteria</taxon>
        <taxon>Rhodospirillales</taxon>
        <taxon>Rhodospirillaceae</taxon>
        <taxon>Inquilinus</taxon>
    </lineage>
</organism>
<evidence type="ECO:0000313" key="3">
    <source>
        <dbReference type="Proteomes" id="UP000029995"/>
    </source>
</evidence>
<evidence type="ECO:0000256" key="1">
    <source>
        <dbReference type="SAM" id="MobiDB-lite"/>
    </source>
</evidence>
<dbReference type="AlphaFoldDB" id="A0A0A0D8G9"/>
<dbReference type="EMBL" id="JANX01000203">
    <property type="protein sequence ID" value="KGM33272.1"/>
    <property type="molecule type" value="Genomic_DNA"/>
</dbReference>